<gene>
    <name evidence="2" type="ORF">ENS56_05830</name>
</gene>
<reference evidence="2" key="1">
    <citation type="journal article" date="2020" name="mSystems">
        <title>Genome- and Community-Level Interaction Insights into Carbon Utilization and Element Cycling Functions of Hydrothermarchaeota in Hydrothermal Sediment.</title>
        <authorList>
            <person name="Zhou Z."/>
            <person name="Liu Y."/>
            <person name="Xu W."/>
            <person name="Pan J."/>
            <person name="Luo Z.H."/>
            <person name="Li M."/>
        </authorList>
    </citation>
    <scope>NUCLEOTIDE SEQUENCE [LARGE SCALE GENOMIC DNA]</scope>
    <source>
        <strain evidence="2">SpSt-500</strain>
    </source>
</reference>
<feature type="transmembrane region" description="Helical" evidence="1">
    <location>
        <begin position="140"/>
        <end position="159"/>
    </location>
</feature>
<proteinExistence type="predicted"/>
<dbReference type="Pfam" id="PF20221">
    <property type="entry name" value="DUF6580"/>
    <property type="match status" value="1"/>
</dbReference>
<protein>
    <submittedName>
        <fullName evidence="2">Uncharacterized protein</fullName>
    </submittedName>
</protein>
<evidence type="ECO:0000313" key="2">
    <source>
        <dbReference type="EMBL" id="HGT47532.1"/>
    </source>
</evidence>
<keyword evidence="1" id="KW-0472">Membrane</keyword>
<keyword evidence="1" id="KW-0812">Transmembrane</keyword>
<dbReference type="EMBL" id="DSVI01000007">
    <property type="protein sequence ID" value="HGT47532.1"/>
    <property type="molecule type" value="Genomic_DNA"/>
</dbReference>
<comment type="caution">
    <text evidence="2">The sequence shown here is derived from an EMBL/GenBank/DDBJ whole genome shotgun (WGS) entry which is preliminary data.</text>
</comment>
<sequence length="174" mass="19079">MEKITPRLLILSLMILAAAFVRLIPHPPNFAPIAAMALFSGAYFNKKSFAFAVPLAAMFLTDAIIGFHSSMWIVYLSFALIVLIGMLMLKKISIKNVVVASVTASISFFIITNFGVWALGTMYPKNIAGLIECYIAAIPFIQNTLLGDLFYSGIMFGMFEFAKSKHPVLSQAKA</sequence>
<dbReference type="AlphaFoldDB" id="A0A832G7G9"/>
<dbReference type="InterPro" id="IPR046487">
    <property type="entry name" value="DUF6580"/>
</dbReference>
<feature type="transmembrane region" description="Helical" evidence="1">
    <location>
        <begin position="72"/>
        <end position="89"/>
    </location>
</feature>
<accession>A0A832G7G9</accession>
<name>A0A832G7G9_9BACT</name>
<feature type="transmembrane region" description="Helical" evidence="1">
    <location>
        <begin position="96"/>
        <end position="120"/>
    </location>
</feature>
<evidence type="ECO:0000256" key="1">
    <source>
        <dbReference type="SAM" id="Phobius"/>
    </source>
</evidence>
<organism evidence="2">
    <name type="scientific">Ignavibacterium album</name>
    <dbReference type="NCBI Taxonomy" id="591197"/>
    <lineage>
        <taxon>Bacteria</taxon>
        <taxon>Pseudomonadati</taxon>
        <taxon>Ignavibacteriota</taxon>
        <taxon>Ignavibacteria</taxon>
        <taxon>Ignavibacteriales</taxon>
        <taxon>Ignavibacteriaceae</taxon>
        <taxon>Ignavibacterium</taxon>
    </lineage>
</organism>
<keyword evidence="1" id="KW-1133">Transmembrane helix</keyword>